<dbReference type="EMBL" id="MH651182">
    <property type="protein sequence ID" value="AXQ64502.1"/>
    <property type="molecule type" value="Genomic_DNA"/>
</dbReference>
<evidence type="ECO:0000313" key="1">
    <source>
        <dbReference type="EMBL" id="AXQ64502.1"/>
    </source>
</evidence>
<dbReference type="RefSeq" id="YP_010245977.1">
    <property type="nucleotide sequence ID" value="NC_060131.1"/>
</dbReference>
<reference evidence="1 2" key="1">
    <citation type="submission" date="2018-07" db="EMBL/GenBank/DDBJ databases">
        <authorList>
            <person name="Bragdon E."/>
            <person name="Orellana H."/>
            <person name="Sterchele H."/>
            <person name="Molloy S.D."/>
            <person name="Garlena R.A."/>
            <person name="Russell D.A."/>
            <person name="Pope W.H."/>
            <person name="Jacobs-Sera D."/>
            <person name="Hatfull G.F."/>
        </authorList>
    </citation>
    <scope>NUCLEOTIDE SEQUENCE [LARGE SCALE GENOMIC DNA]</scope>
</reference>
<protein>
    <submittedName>
        <fullName evidence="1">Uncharacterized protein</fullName>
    </submittedName>
</protein>
<proteinExistence type="predicted"/>
<dbReference type="Proteomes" id="UP000261731">
    <property type="component" value="Segment"/>
</dbReference>
<accession>A0A385E0V6</accession>
<organism evidence="1 2">
    <name type="scientific">Gordonia phage Neville</name>
    <dbReference type="NCBI Taxonomy" id="2301693"/>
    <lineage>
        <taxon>Viruses</taxon>
        <taxon>Duplodnaviria</taxon>
        <taxon>Heunggongvirae</taxon>
        <taxon>Uroviricota</taxon>
        <taxon>Caudoviricetes</taxon>
        <taxon>Deeyouvirinae</taxon>
        <taxon>Nevillevirus</taxon>
        <taxon>Nevillevirus neville</taxon>
    </lineage>
</organism>
<evidence type="ECO:0000313" key="2">
    <source>
        <dbReference type="Proteomes" id="UP000261731"/>
    </source>
</evidence>
<keyword evidence="2" id="KW-1185">Reference proteome</keyword>
<dbReference type="GeneID" id="70080511"/>
<gene>
    <name evidence="1" type="primary">128</name>
    <name evidence="1" type="ORF">SEA_NEVILLE_128</name>
</gene>
<sequence>MPTRGRRRAFERMFDSVSQIEYLSS</sequence>
<dbReference type="KEGG" id="vg:70080511"/>
<name>A0A385E0V6_9CAUD</name>